<protein>
    <recommendedName>
        <fullName evidence="11">Vitamin K epoxide reductase domain-containing protein</fullName>
    </recommendedName>
</protein>
<feature type="transmembrane region" description="Helical" evidence="10">
    <location>
        <begin position="12"/>
        <end position="36"/>
    </location>
</feature>
<evidence type="ECO:0000256" key="6">
    <source>
        <dbReference type="ARBA" id="ARBA00023002"/>
    </source>
</evidence>
<keyword evidence="9" id="KW-0676">Redox-active center</keyword>
<evidence type="ECO:0000256" key="9">
    <source>
        <dbReference type="ARBA" id="ARBA00023284"/>
    </source>
</evidence>
<keyword evidence="3 10" id="KW-0812">Transmembrane</keyword>
<name>A0A5K7VS92_9EUKA</name>
<keyword evidence="8" id="KW-1015">Disulfide bond</keyword>
<feature type="transmembrane region" description="Helical" evidence="10">
    <location>
        <begin position="67"/>
        <end position="89"/>
    </location>
</feature>
<evidence type="ECO:0000256" key="7">
    <source>
        <dbReference type="ARBA" id="ARBA00023136"/>
    </source>
</evidence>
<keyword evidence="4" id="KW-0874">Quinone</keyword>
<evidence type="ECO:0000259" key="11">
    <source>
        <dbReference type="SMART" id="SM00756"/>
    </source>
</evidence>
<gene>
    <name evidence="12" type="primary">MYN1_Chr_231</name>
    <name evidence="12" type="ORF">PMYN1_Chma238</name>
</gene>
<dbReference type="CDD" id="cd12916">
    <property type="entry name" value="VKOR_1"/>
    <property type="match status" value="1"/>
</dbReference>
<dbReference type="SMART" id="SM00756">
    <property type="entry name" value="VKc"/>
    <property type="match status" value="1"/>
</dbReference>
<dbReference type="GO" id="GO:0016491">
    <property type="term" value="F:oxidoreductase activity"/>
    <property type="evidence" value="ECO:0007669"/>
    <property type="project" value="UniProtKB-KW"/>
</dbReference>
<feature type="transmembrane region" description="Helical" evidence="10">
    <location>
        <begin position="124"/>
        <end position="145"/>
    </location>
</feature>
<keyword evidence="7 10" id="KW-0472">Membrane</keyword>
<keyword evidence="6" id="KW-0560">Oxidoreductase</keyword>
<evidence type="ECO:0000256" key="10">
    <source>
        <dbReference type="SAM" id="Phobius"/>
    </source>
</evidence>
<evidence type="ECO:0000256" key="2">
    <source>
        <dbReference type="ARBA" id="ARBA00006214"/>
    </source>
</evidence>
<proteinExistence type="inferred from homology"/>
<dbReference type="Proteomes" id="UP000503178">
    <property type="component" value="Chromatophore Pltd"/>
</dbReference>
<dbReference type="Gene3D" id="3.40.30.10">
    <property type="entry name" value="Glutaredoxin"/>
    <property type="match status" value="1"/>
</dbReference>
<evidence type="ECO:0000256" key="3">
    <source>
        <dbReference type="ARBA" id="ARBA00022692"/>
    </source>
</evidence>
<dbReference type="GO" id="GO:0016020">
    <property type="term" value="C:membrane"/>
    <property type="evidence" value="ECO:0007669"/>
    <property type="project" value="UniProtKB-SubCell"/>
</dbReference>
<accession>A0A5K7VS92</accession>
<evidence type="ECO:0000313" key="12">
    <source>
        <dbReference type="EMBL" id="BBL86047.1"/>
    </source>
</evidence>
<sequence length="305" mass="33958">MATVKFLDRHLRLIIISLATIGIIDTATITLGHWGWIVSVTCNSSNQGCEKALQSAWGFVFGQPLSLFGLLAYSMILLSTVISIVLPKTRNMRIHSWNRRGTFFVSLIMANFTLLLMSLLVFKIQVFCFFCLLSGTLSIALLLLNAMRTPKDEYDQLIFDSTLMSLLVSTVGLIWAITVDLSSTDYSRQPIGISPAIVRMSTPSKIALAEFLSNSDTTLYSVYWCPHCHDQKELFGREAADRLRTIECGIEGENNQYSNCTKKGITGFPSWDFKNKLGHSTLQSGIKSLNQLAELSGYMKPCGIK</sequence>
<geneLocation type="organellar chromatophore" evidence="12"/>
<keyword evidence="12" id="KW-0934">Plastid</keyword>
<comment type="similarity">
    <text evidence="2">Belongs to the VKOR family.</text>
</comment>
<evidence type="ECO:0000256" key="5">
    <source>
        <dbReference type="ARBA" id="ARBA00022989"/>
    </source>
</evidence>
<feature type="transmembrane region" description="Helical" evidence="10">
    <location>
        <begin position="101"/>
        <end position="118"/>
    </location>
</feature>
<dbReference type="GO" id="GO:0048038">
    <property type="term" value="F:quinone binding"/>
    <property type="evidence" value="ECO:0007669"/>
    <property type="project" value="UniProtKB-KW"/>
</dbReference>
<evidence type="ECO:0000256" key="4">
    <source>
        <dbReference type="ARBA" id="ARBA00022719"/>
    </source>
</evidence>
<comment type="subcellular location">
    <subcellularLocation>
        <location evidence="1">Membrane</location>
        <topology evidence="1">Multi-pass membrane protein</topology>
    </subcellularLocation>
</comment>
<dbReference type="SUPFAM" id="SSF52833">
    <property type="entry name" value="Thioredoxin-like"/>
    <property type="match status" value="1"/>
</dbReference>
<dbReference type="InterPro" id="IPR038354">
    <property type="entry name" value="VKOR_sf"/>
</dbReference>
<dbReference type="Pfam" id="PF07884">
    <property type="entry name" value="VKOR"/>
    <property type="match status" value="1"/>
</dbReference>
<dbReference type="InterPro" id="IPR044698">
    <property type="entry name" value="VKOR/LTO1"/>
</dbReference>
<reference evidence="12 13" key="1">
    <citation type="submission" date="2019-06" db="EMBL/GenBank/DDBJ databases">
        <title>A hidden player of endosymbiotic evolution: DNA virus triggered massive gene transfer.</title>
        <authorList>
            <person name="Matsuo M."/>
            <person name="Katahata A."/>
            <person name="Tachikawa M."/>
            <person name="Minakuchi Y."/>
            <person name="Noguchi H."/>
            <person name="Toyoda A."/>
            <person name="Fujiyama A."/>
            <person name="Suzuki Y."/>
            <person name="Satoh S."/>
            <person name="Nakayama T."/>
            <person name="Kamikawa R."/>
            <person name="Nomura M."/>
            <person name="Inagaki Y."/>
            <person name="Ishida K."/>
            <person name="Obokata J."/>
        </authorList>
    </citation>
    <scope>NUCLEOTIDE SEQUENCE [LARGE SCALE GENOMIC DNA]</scope>
    <source>
        <strain evidence="12 13">MYN1</strain>
    </source>
</reference>
<organism evidence="12 13">
    <name type="scientific">Paulinella micropora</name>
    <dbReference type="NCBI Taxonomy" id="1928728"/>
    <lineage>
        <taxon>Eukaryota</taxon>
        <taxon>Sar</taxon>
        <taxon>Rhizaria</taxon>
        <taxon>Cercozoa</taxon>
        <taxon>Imbricatea</taxon>
        <taxon>Silicofilosea</taxon>
        <taxon>Euglyphida</taxon>
        <taxon>Paulinellidae</taxon>
        <taxon>Paulinella</taxon>
    </lineage>
</organism>
<evidence type="ECO:0000256" key="8">
    <source>
        <dbReference type="ARBA" id="ARBA00023157"/>
    </source>
</evidence>
<dbReference type="PANTHER" id="PTHR34573">
    <property type="entry name" value="VKC DOMAIN-CONTAINING PROTEIN"/>
    <property type="match status" value="1"/>
</dbReference>
<feature type="domain" description="Vitamin K epoxide reductase" evidence="11">
    <location>
        <begin position="8"/>
        <end position="149"/>
    </location>
</feature>
<keyword evidence="13" id="KW-1185">Reference proteome</keyword>
<evidence type="ECO:0000313" key="13">
    <source>
        <dbReference type="Proteomes" id="UP000503178"/>
    </source>
</evidence>
<dbReference type="Gene3D" id="1.20.1440.130">
    <property type="entry name" value="VKOR domain"/>
    <property type="match status" value="1"/>
</dbReference>
<feature type="transmembrane region" description="Helical" evidence="10">
    <location>
        <begin position="157"/>
        <end position="177"/>
    </location>
</feature>
<dbReference type="EMBL" id="LC490351">
    <property type="protein sequence ID" value="BBL86047.1"/>
    <property type="molecule type" value="Genomic_DNA"/>
</dbReference>
<evidence type="ECO:0000256" key="1">
    <source>
        <dbReference type="ARBA" id="ARBA00004141"/>
    </source>
</evidence>
<dbReference type="InterPro" id="IPR012932">
    <property type="entry name" value="VKOR"/>
</dbReference>
<dbReference type="InterPro" id="IPR036249">
    <property type="entry name" value="Thioredoxin-like_sf"/>
</dbReference>
<dbReference type="PANTHER" id="PTHR34573:SF1">
    <property type="entry name" value="VITAMIN K EPOXIDE REDUCTASE DOMAIN-CONTAINING PROTEIN"/>
    <property type="match status" value="1"/>
</dbReference>
<dbReference type="AlphaFoldDB" id="A0A5K7VS92"/>
<keyword evidence="5 10" id="KW-1133">Transmembrane helix</keyword>